<dbReference type="InterPro" id="IPR053182">
    <property type="entry name" value="YobU-like_regulator"/>
</dbReference>
<name>A0A5B6TEE6_9BACT</name>
<gene>
    <name evidence="2" type="ORF">FOA19_10565</name>
</gene>
<comment type="caution">
    <text evidence="2">The sequence shown here is derived from an EMBL/GenBank/DDBJ whole genome shotgun (WGS) entry which is preliminary data.</text>
</comment>
<sequence length="162" mass="19010">MEPVITLLPEKKLMGRKLTMSLASDKTGELWRSFLLRRREIRNNIGAELYSMQVYGSMYFENFSLLNEFEKWATVEVSDFNTVPSGMQTYTLLKGLYAVFHYKGLSTDTSIFQYIFTSWLPTSGYSLDNRPHFEILGEKYRNNHPDSEEEIWIPVKPKESRE</sequence>
<protein>
    <submittedName>
        <fullName evidence="2">GyrI-like domain-containing protein</fullName>
    </submittedName>
</protein>
<dbReference type="InterPro" id="IPR010499">
    <property type="entry name" value="AraC_E-bd"/>
</dbReference>
<evidence type="ECO:0000259" key="1">
    <source>
        <dbReference type="SMART" id="SM00871"/>
    </source>
</evidence>
<accession>A0A5B6TEE6</accession>
<dbReference type="InterPro" id="IPR011256">
    <property type="entry name" value="Reg_factor_effector_dom_sf"/>
</dbReference>
<dbReference type="Proteomes" id="UP000324133">
    <property type="component" value="Unassembled WGS sequence"/>
</dbReference>
<organism evidence="2 3">
    <name type="scientific">Rufibacter hautae</name>
    <dbReference type="NCBI Taxonomy" id="2595005"/>
    <lineage>
        <taxon>Bacteria</taxon>
        <taxon>Pseudomonadati</taxon>
        <taxon>Bacteroidota</taxon>
        <taxon>Cytophagia</taxon>
        <taxon>Cytophagales</taxon>
        <taxon>Hymenobacteraceae</taxon>
        <taxon>Rufibacter</taxon>
    </lineage>
</organism>
<reference evidence="2 3" key="1">
    <citation type="submission" date="2019-07" db="EMBL/GenBank/DDBJ databases">
        <title>Rufibacter sp. nov., isolated from lake sediment.</title>
        <authorList>
            <person name="Qu J.-H."/>
        </authorList>
    </citation>
    <scope>NUCLEOTIDE SEQUENCE [LARGE SCALE GENOMIC DNA]</scope>
    <source>
        <strain evidence="2 3">NBS58-1</strain>
    </source>
</reference>
<keyword evidence="3" id="KW-1185">Reference proteome</keyword>
<dbReference type="EMBL" id="VKKY01000002">
    <property type="protein sequence ID" value="KAA3438839.1"/>
    <property type="molecule type" value="Genomic_DNA"/>
</dbReference>
<feature type="domain" description="AraC effector-binding" evidence="1">
    <location>
        <begin position="1"/>
        <end position="156"/>
    </location>
</feature>
<dbReference type="InterPro" id="IPR029442">
    <property type="entry name" value="GyrI-like"/>
</dbReference>
<dbReference type="PANTHER" id="PTHR36444">
    <property type="entry name" value="TRANSCRIPTIONAL REGULATOR PROTEIN YOBU-RELATED"/>
    <property type="match status" value="1"/>
</dbReference>
<evidence type="ECO:0000313" key="2">
    <source>
        <dbReference type="EMBL" id="KAA3438839.1"/>
    </source>
</evidence>
<dbReference type="PANTHER" id="PTHR36444:SF2">
    <property type="entry name" value="TRANSCRIPTIONAL REGULATOR PROTEIN YOBU-RELATED"/>
    <property type="match status" value="1"/>
</dbReference>
<dbReference type="AlphaFoldDB" id="A0A5B6TEE6"/>
<evidence type="ECO:0000313" key="3">
    <source>
        <dbReference type="Proteomes" id="UP000324133"/>
    </source>
</evidence>
<dbReference type="SMART" id="SM00871">
    <property type="entry name" value="AraC_E_bind"/>
    <property type="match status" value="1"/>
</dbReference>
<dbReference type="OrthoDB" id="8560232at2"/>
<dbReference type="Gene3D" id="3.20.80.10">
    <property type="entry name" value="Regulatory factor, effector binding domain"/>
    <property type="match status" value="1"/>
</dbReference>
<dbReference type="Pfam" id="PF06445">
    <property type="entry name" value="GyrI-like"/>
    <property type="match status" value="1"/>
</dbReference>
<proteinExistence type="predicted"/>
<dbReference type="SUPFAM" id="SSF55136">
    <property type="entry name" value="Probable bacterial effector-binding domain"/>
    <property type="match status" value="1"/>
</dbReference>